<gene>
    <name evidence="4" type="ORF">G2W53_014152</name>
</gene>
<dbReference type="Proteomes" id="UP000634136">
    <property type="component" value="Unassembled WGS sequence"/>
</dbReference>
<protein>
    <submittedName>
        <fullName evidence="4">NDR1/HIN1-like protein 13</fullName>
    </submittedName>
</protein>
<proteinExistence type="predicted"/>
<dbReference type="PANTHER" id="PTHR31234">
    <property type="entry name" value="LATE EMBRYOGENESIS ABUNDANT (LEA) HYDROXYPROLINE-RICH GLYCOPROTEIN FAMILY"/>
    <property type="match status" value="1"/>
</dbReference>
<dbReference type="GO" id="GO:0098542">
    <property type="term" value="P:defense response to other organism"/>
    <property type="evidence" value="ECO:0007669"/>
    <property type="project" value="InterPro"/>
</dbReference>
<dbReference type="EMBL" id="JAAIUW010000005">
    <property type="protein sequence ID" value="KAF7831819.1"/>
    <property type="molecule type" value="Genomic_DNA"/>
</dbReference>
<sequence>MCRKERNENQNLLLRWKHPFWFWVTIDLSLIPSLILQQILLLPFTPPPPLFTLIPLFHPYAKPNATATNGAAAAATIGEMPALQPQSPNVPTSIPIQPSWTLQPQPLLLLLLEHRCTSRHRSSHWNFWRCRTLRAVCLYHPHQPQFPNTNLRIAKINLTTSVDSSSHLTTLLNLTLIAQNPNNHLVFFYERFTVTAFSDSIPIGNGSLSAFTRMLSRGWVGVDNCINGNDGYGVVVC</sequence>
<evidence type="ECO:0000313" key="5">
    <source>
        <dbReference type="Proteomes" id="UP000634136"/>
    </source>
</evidence>
<evidence type="ECO:0000256" key="2">
    <source>
        <dbReference type="ARBA" id="ARBA00023136"/>
    </source>
</evidence>
<name>A0A834WSY5_9FABA</name>
<evidence type="ECO:0000256" key="3">
    <source>
        <dbReference type="SAM" id="Phobius"/>
    </source>
</evidence>
<dbReference type="InterPro" id="IPR044839">
    <property type="entry name" value="NDR1-like"/>
</dbReference>
<evidence type="ECO:0000256" key="1">
    <source>
        <dbReference type="ARBA" id="ARBA00004370"/>
    </source>
</evidence>
<organism evidence="4 5">
    <name type="scientific">Senna tora</name>
    <dbReference type="NCBI Taxonomy" id="362788"/>
    <lineage>
        <taxon>Eukaryota</taxon>
        <taxon>Viridiplantae</taxon>
        <taxon>Streptophyta</taxon>
        <taxon>Embryophyta</taxon>
        <taxon>Tracheophyta</taxon>
        <taxon>Spermatophyta</taxon>
        <taxon>Magnoliopsida</taxon>
        <taxon>eudicotyledons</taxon>
        <taxon>Gunneridae</taxon>
        <taxon>Pentapetalae</taxon>
        <taxon>rosids</taxon>
        <taxon>fabids</taxon>
        <taxon>Fabales</taxon>
        <taxon>Fabaceae</taxon>
        <taxon>Caesalpinioideae</taxon>
        <taxon>Cassia clade</taxon>
        <taxon>Senna</taxon>
    </lineage>
</organism>
<keyword evidence="2 3" id="KW-0472">Membrane</keyword>
<reference evidence="4" key="1">
    <citation type="submission" date="2020-09" db="EMBL/GenBank/DDBJ databases">
        <title>Genome-Enabled Discovery of Anthraquinone Biosynthesis in Senna tora.</title>
        <authorList>
            <person name="Kang S.-H."/>
            <person name="Pandey R.P."/>
            <person name="Lee C.-M."/>
            <person name="Sim J.-S."/>
            <person name="Jeong J.-T."/>
            <person name="Choi B.-S."/>
            <person name="Jung M."/>
            <person name="Ginzburg D."/>
            <person name="Zhao K."/>
            <person name="Won S.Y."/>
            <person name="Oh T.-J."/>
            <person name="Yu Y."/>
            <person name="Kim N.-H."/>
            <person name="Lee O.R."/>
            <person name="Lee T.-H."/>
            <person name="Bashyal P."/>
            <person name="Kim T.-S."/>
            <person name="Lee W.-H."/>
            <person name="Kawkins C."/>
            <person name="Kim C.-K."/>
            <person name="Kim J.S."/>
            <person name="Ahn B.O."/>
            <person name="Rhee S.Y."/>
            <person name="Sohng J.K."/>
        </authorList>
    </citation>
    <scope>NUCLEOTIDE SEQUENCE</scope>
    <source>
        <tissue evidence="4">Leaf</tissue>
    </source>
</reference>
<dbReference type="PANTHER" id="PTHR31234:SF6">
    <property type="entry name" value="LATE EMBRYOGENESIS ABUNDANT PROTEIN LEA-2 SUBGROUP DOMAIN-CONTAINING PROTEIN"/>
    <property type="match status" value="1"/>
</dbReference>
<evidence type="ECO:0000313" key="4">
    <source>
        <dbReference type="EMBL" id="KAF7831819.1"/>
    </source>
</evidence>
<accession>A0A834WSY5</accession>
<keyword evidence="5" id="KW-1185">Reference proteome</keyword>
<dbReference type="AlphaFoldDB" id="A0A834WSY5"/>
<keyword evidence="3" id="KW-1133">Transmembrane helix</keyword>
<keyword evidence="3" id="KW-0812">Transmembrane</keyword>
<dbReference type="GO" id="GO:0005886">
    <property type="term" value="C:plasma membrane"/>
    <property type="evidence" value="ECO:0007669"/>
    <property type="project" value="TreeGrafter"/>
</dbReference>
<feature type="transmembrane region" description="Helical" evidence="3">
    <location>
        <begin position="20"/>
        <end position="44"/>
    </location>
</feature>
<dbReference type="OrthoDB" id="777167at2759"/>
<comment type="caution">
    <text evidence="4">The sequence shown here is derived from an EMBL/GenBank/DDBJ whole genome shotgun (WGS) entry which is preliminary data.</text>
</comment>
<comment type="subcellular location">
    <subcellularLocation>
        <location evidence="1">Membrane</location>
    </subcellularLocation>
</comment>